<evidence type="ECO:0000256" key="1">
    <source>
        <dbReference type="SAM" id="Phobius"/>
    </source>
</evidence>
<reference evidence="3 4" key="1">
    <citation type="submission" date="2024-06" db="EMBL/GenBank/DDBJ databases">
        <title>The Natural Products Discovery Center: Release of the First 8490 Sequenced Strains for Exploring Actinobacteria Biosynthetic Diversity.</title>
        <authorList>
            <person name="Kalkreuter E."/>
            <person name="Kautsar S.A."/>
            <person name="Yang D."/>
            <person name="Bader C.D."/>
            <person name="Teijaro C.N."/>
            <person name="Fluegel L."/>
            <person name="Davis C.M."/>
            <person name="Simpson J.R."/>
            <person name="Lauterbach L."/>
            <person name="Steele A.D."/>
            <person name="Gui C."/>
            <person name="Meng S."/>
            <person name="Li G."/>
            <person name="Viehrig K."/>
            <person name="Ye F."/>
            <person name="Su P."/>
            <person name="Kiefer A.F."/>
            <person name="Nichols A."/>
            <person name="Cepeda A.J."/>
            <person name="Yan W."/>
            <person name="Fan B."/>
            <person name="Jiang Y."/>
            <person name="Adhikari A."/>
            <person name="Zheng C.-J."/>
            <person name="Schuster L."/>
            <person name="Cowan T.M."/>
            <person name="Smanski M.J."/>
            <person name="Chevrette M.G."/>
            <person name="De Carvalho L.P.S."/>
            <person name="Shen B."/>
        </authorList>
    </citation>
    <scope>NUCLEOTIDE SEQUENCE [LARGE SCALE GENOMIC DNA]</scope>
    <source>
        <strain evidence="3 4">NPDC019434</strain>
    </source>
</reference>
<evidence type="ECO:0000259" key="2">
    <source>
        <dbReference type="Pfam" id="PF12697"/>
    </source>
</evidence>
<keyword evidence="3" id="KW-0378">Hydrolase</keyword>
<keyword evidence="1" id="KW-0812">Transmembrane</keyword>
<dbReference type="Proteomes" id="UP001550535">
    <property type="component" value="Unassembled WGS sequence"/>
</dbReference>
<protein>
    <submittedName>
        <fullName evidence="3">Alpha/beta hydrolase</fullName>
    </submittedName>
</protein>
<feature type="transmembrane region" description="Helical" evidence="1">
    <location>
        <begin position="43"/>
        <end position="61"/>
    </location>
</feature>
<dbReference type="GO" id="GO:0016787">
    <property type="term" value="F:hydrolase activity"/>
    <property type="evidence" value="ECO:0007669"/>
    <property type="project" value="UniProtKB-KW"/>
</dbReference>
<dbReference type="RefSeq" id="WP_357807459.1">
    <property type="nucleotide sequence ID" value="NZ_JBEYBM010000018.1"/>
</dbReference>
<evidence type="ECO:0000313" key="4">
    <source>
        <dbReference type="Proteomes" id="UP001550535"/>
    </source>
</evidence>
<keyword evidence="1" id="KW-1133">Transmembrane helix</keyword>
<dbReference type="SUPFAM" id="SSF53474">
    <property type="entry name" value="alpha/beta-Hydrolases"/>
    <property type="match status" value="1"/>
</dbReference>
<keyword evidence="1" id="KW-0472">Membrane</keyword>
<accession>A0ABV2X4N2</accession>
<dbReference type="EMBL" id="JBEYBR010000004">
    <property type="protein sequence ID" value="MEU2120804.1"/>
    <property type="molecule type" value="Genomic_DNA"/>
</dbReference>
<gene>
    <name evidence="3" type="ORF">ABZ507_03145</name>
</gene>
<sequence>MSPMDARHPSTVSDWDDARRRARLRDTSLGHGWKTLRRTRVTLLRVAALLLTGLVVFAQYWKYDVAPEQARLARTEPAILPVAPPVDAQNWDTVVVDLVGLGGLDASDTAAALPALRRMGMVWAIRYDNEGIDTKVIADLVVRAAELSGLRNIVLVGHSMGGVIALEVAEHIHRDSDRRLVGVVLDCTPVDLNAVRPESRGRGEDMLRWMGWLPGARESRALRLAVETYARRDRFLDRRDGPAGLKFGKLGEVLAEVLREKIVSRDAASNGLIESQFTAIVAGGAADDLRTLAQPVADKPRPAIVFIRPRDASADRVVDVEYSHRVLIERSGGVDGTLLVVLARNIGHANPMQRPREYNTVIEQQILPFVQRYQQQIRSTTVAAPPR</sequence>
<dbReference type="InterPro" id="IPR000073">
    <property type="entry name" value="AB_hydrolase_1"/>
</dbReference>
<evidence type="ECO:0000313" key="3">
    <source>
        <dbReference type="EMBL" id="MEU2120804.1"/>
    </source>
</evidence>
<feature type="domain" description="AB hydrolase-1" evidence="2">
    <location>
        <begin position="91"/>
        <end position="359"/>
    </location>
</feature>
<organism evidence="3 4">
    <name type="scientific">Nocardia niwae</name>
    <dbReference type="NCBI Taxonomy" id="626084"/>
    <lineage>
        <taxon>Bacteria</taxon>
        <taxon>Bacillati</taxon>
        <taxon>Actinomycetota</taxon>
        <taxon>Actinomycetes</taxon>
        <taxon>Mycobacteriales</taxon>
        <taxon>Nocardiaceae</taxon>
        <taxon>Nocardia</taxon>
    </lineage>
</organism>
<proteinExistence type="predicted"/>
<keyword evidence="4" id="KW-1185">Reference proteome</keyword>
<name>A0ABV2X4N2_9NOCA</name>
<comment type="caution">
    <text evidence="3">The sequence shown here is derived from an EMBL/GenBank/DDBJ whole genome shotgun (WGS) entry which is preliminary data.</text>
</comment>
<dbReference type="Pfam" id="PF12697">
    <property type="entry name" value="Abhydrolase_6"/>
    <property type="match status" value="1"/>
</dbReference>
<dbReference type="InterPro" id="IPR029058">
    <property type="entry name" value="AB_hydrolase_fold"/>
</dbReference>
<dbReference type="Gene3D" id="3.40.50.1820">
    <property type="entry name" value="alpha/beta hydrolase"/>
    <property type="match status" value="1"/>
</dbReference>